<evidence type="ECO:0000256" key="2">
    <source>
        <dbReference type="ARBA" id="ARBA00022840"/>
    </source>
</evidence>
<dbReference type="Pfam" id="PF00005">
    <property type="entry name" value="ABC_tran"/>
    <property type="match status" value="1"/>
</dbReference>
<sequence length="244" mass="25853">MEDIVLQAAGLEKSFGRVRALAGGSLKLRRGEIMALVGDNGAGKSTLIKCLAGVLTPDAGAIETGGKRYERLTVPQARALGVAVVYQDLALADHLDVAANIWLGAEPLKWGVFLDRARMVADAEKLLARLSIRLTACGVPVGALSGGQRQAVAAVRAIAQGGRILIMDEPTAAMGLRESSHLLEIMSQLRDRGLTLLCISHNLPQILQVADRVTVLRRGVTVREEPARGLDPLKLAGWMSGALS</sequence>
<dbReference type="Gene3D" id="3.40.50.300">
    <property type="entry name" value="P-loop containing nucleotide triphosphate hydrolases"/>
    <property type="match status" value="1"/>
</dbReference>
<dbReference type="SMART" id="SM00382">
    <property type="entry name" value="AAA"/>
    <property type="match status" value="1"/>
</dbReference>
<dbReference type="AlphaFoldDB" id="A0A6L5YBA7"/>
<gene>
    <name evidence="4" type="ORF">FYJ74_05940</name>
</gene>
<evidence type="ECO:0000259" key="3">
    <source>
        <dbReference type="PROSITE" id="PS50893"/>
    </source>
</evidence>
<feature type="domain" description="ABC transporter" evidence="3">
    <location>
        <begin position="6"/>
        <end position="243"/>
    </location>
</feature>
<dbReference type="InterPro" id="IPR003439">
    <property type="entry name" value="ABC_transporter-like_ATP-bd"/>
</dbReference>
<proteinExistence type="predicted"/>
<dbReference type="EMBL" id="VUNH01000005">
    <property type="protein sequence ID" value="MST55574.1"/>
    <property type="molecule type" value="Genomic_DNA"/>
</dbReference>
<comment type="caution">
    <text evidence="4">The sequence shown here is derived from an EMBL/GenBank/DDBJ whole genome shotgun (WGS) entry which is preliminary data.</text>
</comment>
<dbReference type="InterPro" id="IPR003593">
    <property type="entry name" value="AAA+_ATPase"/>
</dbReference>
<keyword evidence="2 4" id="KW-0067">ATP-binding</keyword>
<dbReference type="PANTHER" id="PTHR43790:SF8">
    <property type="entry name" value="SUGAR ABC TRANSPORTER ATP-BINDING PROTEIN"/>
    <property type="match status" value="1"/>
</dbReference>
<keyword evidence="1" id="KW-0547">Nucleotide-binding</keyword>
<dbReference type="PROSITE" id="PS50893">
    <property type="entry name" value="ABC_TRANSPORTER_2"/>
    <property type="match status" value="1"/>
</dbReference>
<dbReference type="GO" id="GO:0016887">
    <property type="term" value="F:ATP hydrolysis activity"/>
    <property type="evidence" value="ECO:0007669"/>
    <property type="project" value="InterPro"/>
</dbReference>
<reference evidence="4 5" key="1">
    <citation type="submission" date="2019-08" db="EMBL/GenBank/DDBJ databases">
        <title>In-depth cultivation of the pig gut microbiome towards novel bacterial diversity and tailored functional studies.</title>
        <authorList>
            <person name="Wylensek D."/>
            <person name="Hitch T.C.A."/>
            <person name="Clavel T."/>
        </authorList>
    </citation>
    <scope>NUCLEOTIDE SEQUENCE [LARGE SCALE GENOMIC DNA]</scope>
    <source>
        <strain evidence="4 5">SM-530-WT-4B</strain>
    </source>
</reference>
<dbReference type="GO" id="GO:0005524">
    <property type="term" value="F:ATP binding"/>
    <property type="evidence" value="ECO:0007669"/>
    <property type="project" value="UniProtKB-KW"/>
</dbReference>
<keyword evidence="5" id="KW-1185">Reference proteome</keyword>
<evidence type="ECO:0000256" key="1">
    <source>
        <dbReference type="ARBA" id="ARBA00022741"/>
    </source>
</evidence>
<evidence type="ECO:0000313" key="5">
    <source>
        <dbReference type="Proteomes" id="UP000473699"/>
    </source>
</evidence>
<dbReference type="PANTHER" id="PTHR43790">
    <property type="entry name" value="CARBOHYDRATE TRANSPORT ATP-BINDING PROTEIN MG119-RELATED"/>
    <property type="match status" value="1"/>
</dbReference>
<name>A0A6L5YBA7_9BACT</name>
<evidence type="ECO:0000313" key="4">
    <source>
        <dbReference type="EMBL" id="MST55574.1"/>
    </source>
</evidence>
<dbReference type="InterPro" id="IPR027417">
    <property type="entry name" value="P-loop_NTPase"/>
</dbReference>
<dbReference type="CDD" id="cd03216">
    <property type="entry name" value="ABC_Carb_Monos_I"/>
    <property type="match status" value="1"/>
</dbReference>
<dbReference type="RefSeq" id="WP_320634199.1">
    <property type="nucleotide sequence ID" value="NZ_JAXDZJ010000132.1"/>
</dbReference>
<dbReference type="InterPro" id="IPR050107">
    <property type="entry name" value="ABC_carbohydrate_import_ATPase"/>
</dbReference>
<accession>A0A6L5YBA7</accession>
<organism evidence="4 5">
    <name type="scientific">Pyramidobacter porci</name>
    <dbReference type="NCBI Taxonomy" id="2605789"/>
    <lineage>
        <taxon>Bacteria</taxon>
        <taxon>Thermotogati</taxon>
        <taxon>Synergistota</taxon>
        <taxon>Synergistia</taxon>
        <taxon>Synergistales</taxon>
        <taxon>Dethiosulfovibrionaceae</taxon>
        <taxon>Pyramidobacter</taxon>
    </lineage>
</organism>
<dbReference type="SUPFAM" id="SSF52540">
    <property type="entry name" value="P-loop containing nucleoside triphosphate hydrolases"/>
    <property type="match status" value="1"/>
</dbReference>
<protein>
    <submittedName>
        <fullName evidence="4">Sugar ABC transporter ATP-binding protein</fullName>
    </submittedName>
</protein>
<dbReference type="Proteomes" id="UP000473699">
    <property type="component" value="Unassembled WGS sequence"/>
</dbReference>